<evidence type="ECO:0000313" key="11">
    <source>
        <dbReference type="Proteomes" id="UP000677913"/>
    </source>
</evidence>
<dbReference type="PROSITE" id="PS00108">
    <property type="entry name" value="PROTEIN_KINASE_ST"/>
    <property type="match status" value="1"/>
</dbReference>
<comment type="caution">
    <text evidence="10">The sequence shown here is derived from an EMBL/GenBank/DDBJ whole genome shotgun (WGS) entry which is preliminary data.</text>
</comment>
<evidence type="ECO:0000256" key="8">
    <source>
        <dbReference type="SAM" id="MobiDB-lite"/>
    </source>
</evidence>
<evidence type="ECO:0000259" key="9">
    <source>
        <dbReference type="PROSITE" id="PS50011"/>
    </source>
</evidence>
<dbReference type="InterPro" id="IPR008271">
    <property type="entry name" value="Ser/Thr_kinase_AS"/>
</dbReference>
<feature type="domain" description="Protein kinase" evidence="9">
    <location>
        <begin position="14"/>
        <end position="272"/>
    </location>
</feature>
<feature type="compositionally biased region" description="Low complexity" evidence="8">
    <location>
        <begin position="459"/>
        <end position="477"/>
    </location>
</feature>
<keyword evidence="3" id="KW-0808">Transferase</keyword>
<dbReference type="GO" id="GO:0004674">
    <property type="term" value="F:protein serine/threonine kinase activity"/>
    <property type="evidence" value="ECO:0007669"/>
    <property type="project" value="UniProtKB-KW"/>
</dbReference>
<dbReference type="Pfam" id="PF00069">
    <property type="entry name" value="Pkinase"/>
    <property type="match status" value="1"/>
</dbReference>
<evidence type="ECO:0000256" key="5">
    <source>
        <dbReference type="ARBA" id="ARBA00022777"/>
    </source>
</evidence>
<sequence>MEPAIPGTLLAERYQLVQPLGAGGSATVWEALDVARDRPVAVKLLRGAAVDDPTERERLRREARVLARLEHPRICAIRDYLEIPNADGSTQPVLVTEMLAGTSLARRLKEAALPWAEAVAVAAQVADALRAAHRAGVVHRDVKPANVMLVPDGAKLLDFGIARAAGDGDLTGNLTVGTPLCMAPEQVRGQRAKPASDIYALGCVLYWCLTGRPPYQSNDITEIFEAQLYDPPPPIEVPGLPARVVEFCHACLSKNPAFRPDATQALTTLSGIASAAGFPVGEPLGHTPRRSLAQFRPVAEHYPGESTMLAEAFDEPQHPAQHPAQHPEQYIEQRPAQRPGQDPVAPEAAYPGRADGSAAESAGAAPSRRARAGAAFDGRTRAAPAPKPDVPGADVPGPGEAGGRGRRRRSARPLLVGAVVGLSGAAALVLLLPSGHPGATAAQPPRLAAPPGSPPAGPAPSNGAVAPRMSGGSAPPISAAAAADPIRYLEAVRAQIRVFVADGPATLDPTTGGDLQNSIVDIENSVVSAQRNGGPAHLQEIRDKIARFDGRLDQLVGKERISRPAASQLTAEVQRLSGSVTD</sequence>
<name>A0A8J8BCA1_9ACTN</name>
<feature type="compositionally biased region" description="Polar residues" evidence="8">
    <location>
        <begin position="565"/>
        <end position="582"/>
    </location>
</feature>
<dbReference type="Gene3D" id="3.30.200.20">
    <property type="entry name" value="Phosphorylase Kinase, domain 1"/>
    <property type="match status" value="1"/>
</dbReference>
<dbReference type="AlphaFoldDB" id="A0A8J8BCA1"/>
<evidence type="ECO:0000256" key="2">
    <source>
        <dbReference type="ARBA" id="ARBA00022527"/>
    </source>
</evidence>
<dbReference type="RefSeq" id="WP_211466073.1">
    <property type="nucleotide sequence ID" value="NZ_JAGSXH010000017.1"/>
</dbReference>
<evidence type="ECO:0000256" key="3">
    <source>
        <dbReference type="ARBA" id="ARBA00022679"/>
    </source>
</evidence>
<feature type="compositionally biased region" description="Low complexity" evidence="8">
    <location>
        <begin position="352"/>
        <end position="398"/>
    </location>
</feature>
<dbReference type="EMBL" id="JAGSXH010000017">
    <property type="protein sequence ID" value="MBS2962901.1"/>
    <property type="molecule type" value="Genomic_DNA"/>
</dbReference>
<feature type="binding site" evidence="7">
    <location>
        <position position="43"/>
    </location>
    <ligand>
        <name>ATP</name>
        <dbReference type="ChEBI" id="CHEBI:30616"/>
    </ligand>
</feature>
<dbReference type="InterPro" id="IPR017441">
    <property type="entry name" value="Protein_kinase_ATP_BS"/>
</dbReference>
<keyword evidence="6 7" id="KW-0067">ATP-binding</keyword>
<dbReference type="Gene3D" id="1.10.510.10">
    <property type="entry name" value="Transferase(Phosphotransferase) domain 1"/>
    <property type="match status" value="1"/>
</dbReference>
<dbReference type="EC" id="2.7.11.1" evidence="1"/>
<reference evidence="10" key="1">
    <citation type="submission" date="2021-04" db="EMBL/GenBank/DDBJ databases">
        <title>Genome based classification of Actinospica acidithermotolerans sp. nov., an actinobacterium isolated from an Indonesian hot spring.</title>
        <authorList>
            <person name="Kusuma A.B."/>
            <person name="Putra K.E."/>
            <person name="Nafisah S."/>
            <person name="Loh J."/>
            <person name="Nouioui I."/>
            <person name="Goodfellow M."/>
        </authorList>
    </citation>
    <scope>NUCLEOTIDE SEQUENCE</scope>
    <source>
        <strain evidence="10">DSM 45618</strain>
    </source>
</reference>
<dbReference type="PANTHER" id="PTHR43289">
    <property type="entry name" value="MITOGEN-ACTIVATED PROTEIN KINASE KINASE KINASE 20-RELATED"/>
    <property type="match status" value="1"/>
</dbReference>
<protein>
    <recommendedName>
        <fullName evidence="1">non-specific serine/threonine protein kinase</fullName>
        <ecNumber evidence="1">2.7.11.1</ecNumber>
    </recommendedName>
</protein>
<dbReference type="InterPro" id="IPR011009">
    <property type="entry name" value="Kinase-like_dom_sf"/>
</dbReference>
<evidence type="ECO:0000256" key="7">
    <source>
        <dbReference type="PROSITE-ProRule" id="PRU10141"/>
    </source>
</evidence>
<gene>
    <name evidence="10" type="ORF">KGA66_07595</name>
</gene>
<dbReference type="PROSITE" id="PS50011">
    <property type="entry name" value="PROTEIN_KINASE_DOM"/>
    <property type="match status" value="1"/>
</dbReference>
<evidence type="ECO:0000256" key="6">
    <source>
        <dbReference type="ARBA" id="ARBA00022840"/>
    </source>
</evidence>
<keyword evidence="2 10" id="KW-0723">Serine/threonine-protein kinase</keyword>
<feature type="region of interest" description="Disordered" evidence="8">
    <location>
        <begin position="333"/>
        <end position="409"/>
    </location>
</feature>
<feature type="compositionally biased region" description="Pro residues" evidence="8">
    <location>
        <begin position="447"/>
        <end position="458"/>
    </location>
</feature>
<proteinExistence type="predicted"/>
<keyword evidence="11" id="KW-1185">Reference proteome</keyword>
<dbReference type="InterPro" id="IPR000719">
    <property type="entry name" value="Prot_kinase_dom"/>
</dbReference>
<dbReference type="CDD" id="cd14014">
    <property type="entry name" value="STKc_PknB_like"/>
    <property type="match status" value="1"/>
</dbReference>
<dbReference type="Proteomes" id="UP000677913">
    <property type="component" value="Unassembled WGS sequence"/>
</dbReference>
<dbReference type="PANTHER" id="PTHR43289:SF6">
    <property type="entry name" value="SERINE_THREONINE-PROTEIN KINASE NEKL-3"/>
    <property type="match status" value="1"/>
</dbReference>
<dbReference type="GO" id="GO:0005524">
    <property type="term" value="F:ATP binding"/>
    <property type="evidence" value="ECO:0007669"/>
    <property type="project" value="UniProtKB-UniRule"/>
</dbReference>
<feature type="region of interest" description="Disordered" evidence="8">
    <location>
        <begin position="563"/>
        <end position="582"/>
    </location>
</feature>
<feature type="region of interest" description="Disordered" evidence="8">
    <location>
        <begin position="439"/>
        <end position="477"/>
    </location>
</feature>
<keyword evidence="4 7" id="KW-0547">Nucleotide-binding</keyword>
<dbReference type="SMART" id="SM00220">
    <property type="entry name" value="S_TKc"/>
    <property type="match status" value="1"/>
</dbReference>
<keyword evidence="5 10" id="KW-0418">Kinase</keyword>
<evidence type="ECO:0000313" key="10">
    <source>
        <dbReference type="EMBL" id="MBS2962901.1"/>
    </source>
</evidence>
<dbReference type="PROSITE" id="PS00107">
    <property type="entry name" value="PROTEIN_KINASE_ATP"/>
    <property type="match status" value="1"/>
</dbReference>
<organism evidence="10 11">
    <name type="scientific">Actinocrinis puniceicyclus</name>
    <dbReference type="NCBI Taxonomy" id="977794"/>
    <lineage>
        <taxon>Bacteria</taxon>
        <taxon>Bacillati</taxon>
        <taxon>Actinomycetota</taxon>
        <taxon>Actinomycetes</taxon>
        <taxon>Catenulisporales</taxon>
        <taxon>Actinospicaceae</taxon>
        <taxon>Actinocrinis</taxon>
    </lineage>
</organism>
<dbReference type="SUPFAM" id="SSF56112">
    <property type="entry name" value="Protein kinase-like (PK-like)"/>
    <property type="match status" value="1"/>
</dbReference>
<evidence type="ECO:0000256" key="4">
    <source>
        <dbReference type="ARBA" id="ARBA00022741"/>
    </source>
</evidence>
<accession>A0A8J8BCA1</accession>
<evidence type="ECO:0000256" key="1">
    <source>
        <dbReference type="ARBA" id="ARBA00012513"/>
    </source>
</evidence>